<accession>A0A645JLV5</accession>
<evidence type="ECO:0000313" key="1">
    <source>
        <dbReference type="EMBL" id="MPN64648.1"/>
    </source>
</evidence>
<comment type="caution">
    <text evidence="1">The sequence shown here is derived from an EMBL/GenBank/DDBJ whole genome shotgun (WGS) entry which is preliminary data.</text>
</comment>
<sequence length="153" mass="17408">MSYPFRNLAPGPHQLVFKVWDINNNSTSGTLNFVVKDEEDQKLIINKPLNWPNPFTNKTYVQFEHNCPDILDVNVQIYTITGKLVRTLSTSVTAEPFFQGFRTPRTAIEWDGKDDFGDAVGKGTYIFKIFAKSQDQEKCKGSATAIEKMVLLR</sequence>
<dbReference type="AlphaFoldDB" id="A0A645JLV5"/>
<gene>
    <name evidence="1" type="ORF">SDC9_212424</name>
</gene>
<evidence type="ECO:0008006" key="2">
    <source>
        <dbReference type="Google" id="ProtNLM"/>
    </source>
</evidence>
<name>A0A645JLV5_9ZZZZ</name>
<dbReference type="Gene3D" id="2.60.40.4070">
    <property type="match status" value="1"/>
</dbReference>
<dbReference type="EMBL" id="VSSQ01145811">
    <property type="protein sequence ID" value="MPN64648.1"/>
    <property type="molecule type" value="Genomic_DNA"/>
</dbReference>
<organism evidence="1">
    <name type="scientific">bioreactor metagenome</name>
    <dbReference type="NCBI Taxonomy" id="1076179"/>
    <lineage>
        <taxon>unclassified sequences</taxon>
        <taxon>metagenomes</taxon>
        <taxon>ecological metagenomes</taxon>
    </lineage>
</organism>
<reference evidence="1" key="1">
    <citation type="submission" date="2019-08" db="EMBL/GenBank/DDBJ databases">
        <authorList>
            <person name="Kucharzyk K."/>
            <person name="Murdoch R.W."/>
            <person name="Higgins S."/>
            <person name="Loffler F."/>
        </authorList>
    </citation>
    <scope>NUCLEOTIDE SEQUENCE</scope>
</reference>
<proteinExistence type="predicted"/>
<protein>
    <recommendedName>
        <fullName evidence="2">FlgD Ig-like domain-containing protein</fullName>
    </recommendedName>
</protein>